<dbReference type="AlphaFoldDB" id="A0A0E9TV35"/>
<reference evidence="1" key="1">
    <citation type="submission" date="2014-11" db="EMBL/GenBank/DDBJ databases">
        <authorList>
            <person name="Amaro Gonzalez C."/>
        </authorList>
    </citation>
    <scope>NUCLEOTIDE SEQUENCE</scope>
</reference>
<organism evidence="1">
    <name type="scientific">Anguilla anguilla</name>
    <name type="common">European freshwater eel</name>
    <name type="synonym">Muraena anguilla</name>
    <dbReference type="NCBI Taxonomy" id="7936"/>
    <lineage>
        <taxon>Eukaryota</taxon>
        <taxon>Metazoa</taxon>
        <taxon>Chordata</taxon>
        <taxon>Craniata</taxon>
        <taxon>Vertebrata</taxon>
        <taxon>Euteleostomi</taxon>
        <taxon>Actinopterygii</taxon>
        <taxon>Neopterygii</taxon>
        <taxon>Teleostei</taxon>
        <taxon>Anguilliformes</taxon>
        <taxon>Anguillidae</taxon>
        <taxon>Anguilla</taxon>
    </lineage>
</organism>
<dbReference type="EMBL" id="GBXM01051265">
    <property type="protein sequence ID" value="JAH57312.1"/>
    <property type="molecule type" value="Transcribed_RNA"/>
</dbReference>
<protein>
    <submittedName>
        <fullName evidence="1">Uncharacterized protein</fullName>
    </submittedName>
</protein>
<proteinExistence type="predicted"/>
<reference evidence="1" key="2">
    <citation type="journal article" date="2015" name="Fish Shellfish Immunol.">
        <title>Early steps in the European eel (Anguilla anguilla)-Vibrio vulnificus interaction in the gills: Role of the RtxA13 toxin.</title>
        <authorList>
            <person name="Callol A."/>
            <person name="Pajuelo D."/>
            <person name="Ebbesson L."/>
            <person name="Teles M."/>
            <person name="MacKenzie S."/>
            <person name="Amaro C."/>
        </authorList>
    </citation>
    <scope>NUCLEOTIDE SEQUENCE</scope>
</reference>
<sequence>MRCETSNIREMEDPRQQALCVGDYTGCAHNIRGIILYILCAKITINRFSECTVL</sequence>
<accession>A0A0E9TV35</accession>
<evidence type="ECO:0000313" key="1">
    <source>
        <dbReference type="EMBL" id="JAH57312.1"/>
    </source>
</evidence>
<name>A0A0E9TV35_ANGAN</name>